<gene>
    <name evidence="2" type="ORF">GCM10010439_71350</name>
</gene>
<protein>
    <recommendedName>
        <fullName evidence="4">DDE superfamily endonuclease</fullName>
    </recommendedName>
</protein>
<sequence length="94" mass="10013">MRRRRKLRLKQALLGRSQGGLTSKVHLAADRRCRPLAFILAAGQAADSPQFISVPAKVRTRLPVGRPRTRRPEAVAGPSAMTPASTGSATPSSA</sequence>
<keyword evidence="3" id="KW-1185">Reference proteome</keyword>
<evidence type="ECO:0000256" key="1">
    <source>
        <dbReference type="SAM" id="MobiDB-lite"/>
    </source>
</evidence>
<dbReference type="Proteomes" id="UP001501842">
    <property type="component" value="Unassembled WGS sequence"/>
</dbReference>
<comment type="caution">
    <text evidence="2">The sequence shown here is derived from an EMBL/GenBank/DDBJ whole genome shotgun (WGS) entry which is preliminary data.</text>
</comment>
<proteinExistence type="predicted"/>
<accession>A0ABP6HBV4</accession>
<reference evidence="3" key="1">
    <citation type="journal article" date="2019" name="Int. J. Syst. Evol. Microbiol.">
        <title>The Global Catalogue of Microorganisms (GCM) 10K type strain sequencing project: providing services to taxonomists for standard genome sequencing and annotation.</title>
        <authorList>
            <consortium name="The Broad Institute Genomics Platform"/>
            <consortium name="The Broad Institute Genome Sequencing Center for Infectious Disease"/>
            <person name="Wu L."/>
            <person name="Ma J."/>
        </authorList>
    </citation>
    <scope>NUCLEOTIDE SEQUENCE [LARGE SCALE GENOMIC DNA]</scope>
    <source>
        <strain evidence="3">JCM 8201</strain>
    </source>
</reference>
<evidence type="ECO:0000313" key="2">
    <source>
        <dbReference type="EMBL" id="GAA2738213.1"/>
    </source>
</evidence>
<feature type="region of interest" description="Disordered" evidence="1">
    <location>
        <begin position="63"/>
        <end position="94"/>
    </location>
</feature>
<organism evidence="2 3">
    <name type="scientific">Actinocorallia aurantiaca</name>
    <dbReference type="NCBI Taxonomy" id="46204"/>
    <lineage>
        <taxon>Bacteria</taxon>
        <taxon>Bacillati</taxon>
        <taxon>Actinomycetota</taxon>
        <taxon>Actinomycetes</taxon>
        <taxon>Streptosporangiales</taxon>
        <taxon>Thermomonosporaceae</taxon>
        <taxon>Actinocorallia</taxon>
    </lineage>
</organism>
<evidence type="ECO:0000313" key="3">
    <source>
        <dbReference type="Proteomes" id="UP001501842"/>
    </source>
</evidence>
<evidence type="ECO:0008006" key="4">
    <source>
        <dbReference type="Google" id="ProtNLM"/>
    </source>
</evidence>
<dbReference type="EMBL" id="BAAATZ010000037">
    <property type="protein sequence ID" value="GAA2738213.1"/>
    <property type="molecule type" value="Genomic_DNA"/>
</dbReference>
<feature type="compositionally biased region" description="Low complexity" evidence="1">
    <location>
        <begin position="78"/>
        <end position="94"/>
    </location>
</feature>
<name>A0ABP6HBV4_9ACTN</name>